<dbReference type="GO" id="GO:0004177">
    <property type="term" value="F:aminopeptidase activity"/>
    <property type="evidence" value="ECO:0007669"/>
    <property type="project" value="UniProtKB-KW"/>
</dbReference>
<dbReference type="GO" id="GO:0008235">
    <property type="term" value="F:metalloexopeptidase activity"/>
    <property type="evidence" value="ECO:0007669"/>
    <property type="project" value="TreeGrafter"/>
</dbReference>
<organism evidence="5 6">
    <name type="scientific">Dentiscutata erythropus</name>
    <dbReference type="NCBI Taxonomy" id="1348616"/>
    <lineage>
        <taxon>Eukaryota</taxon>
        <taxon>Fungi</taxon>
        <taxon>Fungi incertae sedis</taxon>
        <taxon>Mucoromycota</taxon>
        <taxon>Glomeromycotina</taxon>
        <taxon>Glomeromycetes</taxon>
        <taxon>Diversisporales</taxon>
        <taxon>Gigasporaceae</taxon>
        <taxon>Dentiscutata</taxon>
    </lineage>
</organism>
<keyword evidence="1" id="KW-0031">Aminopeptidase</keyword>
<evidence type="ECO:0000259" key="4">
    <source>
        <dbReference type="Pfam" id="PF00557"/>
    </source>
</evidence>
<evidence type="ECO:0000256" key="2">
    <source>
        <dbReference type="ARBA" id="ARBA00022670"/>
    </source>
</evidence>
<dbReference type="GO" id="GO:0005737">
    <property type="term" value="C:cytoplasm"/>
    <property type="evidence" value="ECO:0007669"/>
    <property type="project" value="TreeGrafter"/>
</dbReference>
<dbReference type="Proteomes" id="UP000789405">
    <property type="component" value="Unassembled WGS sequence"/>
</dbReference>
<dbReference type="PANTHER" id="PTHR45777">
    <property type="entry name" value="METHIONINE AMINOPEPTIDASE 2"/>
    <property type="match status" value="1"/>
</dbReference>
<dbReference type="InterPro" id="IPR036005">
    <property type="entry name" value="Creatinase/aminopeptidase-like"/>
</dbReference>
<dbReference type="OrthoDB" id="7848262at2759"/>
<evidence type="ECO:0000256" key="3">
    <source>
        <dbReference type="ARBA" id="ARBA00022801"/>
    </source>
</evidence>
<keyword evidence="6" id="KW-1185">Reference proteome</keyword>
<evidence type="ECO:0000313" key="5">
    <source>
        <dbReference type="EMBL" id="CAG8801931.1"/>
    </source>
</evidence>
<name>A0A9N9JXF0_9GLOM</name>
<dbReference type="EMBL" id="CAJVPY010036385">
    <property type="protein sequence ID" value="CAG8801931.1"/>
    <property type="molecule type" value="Genomic_DNA"/>
</dbReference>
<feature type="non-terminal residue" evidence="5">
    <location>
        <position position="193"/>
    </location>
</feature>
<feature type="non-terminal residue" evidence="5">
    <location>
        <position position="1"/>
    </location>
</feature>
<comment type="caution">
    <text evidence="5">The sequence shown here is derived from an EMBL/GenBank/DDBJ whole genome shotgun (WGS) entry which is preliminary data.</text>
</comment>
<sequence>NTTETTENVKETETTETVSKFFPDGKYPIGEICEYKNDNLKRITNEEKRHLDRIHFDAYNDLRKAAEVHRQVRKYAQKTIKPGMTMTEICELIEDGTRALIEENGLEAGIGFPTGCSLNHCAAHYTPNSGDKIVLQYDDVCKIDFGTHINAFTLTFNPVYDKLKEAVRDATNTGVREAGIDVRLCDIGTAIQE</sequence>
<dbReference type="Pfam" id="PF00557">
    <property type="entry name" value="Peptidase_M24"/>
    <property type="match status" value="1"/>
</dbReference>
<dbReference type="InterPro" id="IPR000994">
    <property type="entry name" value="Pept_M24"/>
</dbReference>
<dbReference type="SUPFAM" id="SSF55920">
    <property type="entry name" value="Creatinase/aminopeptidase"/>
    <property type="match status" value="1"/>
</dbReference>
<proteinExistence type="predicted"/>
<dbReference type="AlphaFoldDB" id="A0A9N9JXF0"/>
<dbReference type="InterPro" id="IPR050247">
    <property type="entry name" value="Met_Aminopeptidase_Type2"/>
</dbReference>
<keyword evidence="3" id="KW-0378">Hydrolase</keyword>
<dbReference type="GO" id="GO:0006508">
    <property type="term" value="P:proteolysis"/>
    <property type="evidence" value="ECO:0007669"/>
    <property type="project" value="UniProtKB-KW"/>
</dbReference>
<protein>
    <submittedName>
        <fullName evidence="5">17835_t:CDS:1</fullName>
    </submittedName>
</protein>
<gene>
    <name evidence="5" type="ORF">DERYTH_LOCUS23563</name>
</gene>
<feature type="domain" description="Peptidase M24" evidence="4">
    <location>
        <begin position="62"/>
        <end position="193"/>
    </location>
</feature>
<dbReference type="Gene3D" id="3.90.230.10">
    <property type="entry name" value="Creatinase/methionine aminopeptidase superfamily"/>
    <property type="match status" value="1"/>
</dbReference>
<evidence type="ECO:0000313" key="6">
    <source>
        <dbReference type="Proteomes" id="UP000789405"/>
    </source>
</evidence>
<evidence type="ECO:0000256" key="1">
    <source>
        <dbReference type="ARBA" id="ARBA00022438"/>
    </source>
</evidence>
<accession>A0A9N9JXF0</accession>
<reference evidence="5" key="1">
    <citation type="submission" date="2021-06" db="EMBL/GenBank/DDBJ databases">
        <authorList>
            <person name="Kallberg Y."/>
            <person name="Tangrot J."/>
            <person name="Rosling A."/>
        </authorList>
    </citation>
    <scope>NUCLEOTIDE SEQUENCE</scope>
    <source>
        <strain evidence="5">MA453B</strain>
    </source>
</reference>
<dbReference type="PANTHER" id="PTHR45777:SF2">
    <property type="entry name" value="METHIONINE AMINOPEPTIDASE 2"/>
    <property type="match status" value="1"/>
</dbReference>
<keyword evidence="2" id="KW-0645">Protease</keyword>